<dbReference type="AlphaFoldDB" id="A0A2L0ICF6"/>
<evidence type="ECO:0000313" key="1">
    <source>
        <dbReference type="EMBL" id="AUX92288.1"/>
    </source>
</evidence>
<accession>A0A2L0ICF6</accession>
<gene>
    <name evidence="1" type="ORF">C2E15_03755</name>
</gene>
<dbReference type="RefSeq" id="WP_104956187.1">
    <property type="nucleotide sequence ID" value="NZ_CP026377.1"/>
</dbReference>
<dbReference type="OrthoDB" id="6555744at2"/>
<sequence length="88" mass="10436">MEKDKLLIEIDKASAYIENVINSENKSDLRDLTFDLDRVRLRVINGSLRNNPLRGFPRKYAEMYNDYLHPITDVLSNIEKYVDLYLTR</sequence>
<dbReference type="EMBL" id="CP026377">
    <property type="protein sequence ID" value="AUX92288.1"/>
    <property type="molecule type" value="Genomic_DNA"/>
</dbReference>
<evidence type="ECO:0000313" key="2">
    <source>
        <dbReference type="Proteomes" id="UP000238365"/>
    </source>
</evidence>
<dbReference type="Proteomes" id="UP000238365">
    <property type="component" value="Chromosome"/>
</dbReference>
<proteinExistence type="predicted"/>
<protein>
    <submittedName>
        <fullName evidence="1">Uncharacterized protein</fullName>
    </submittedName>
</protein>
<dbReference type="KEGG" id="pgz:C2E15_03755"/>
<organism evidence="1 2">
    <name type="scientific">Mixta gaviniae</name>
    <dbReference type="NCBI Taxonomy" id="665914"/>
    <lineage>
        <taxon>Bacteria</taxon>
        <taxon>Pseudomonadati</taxon>
        <taxon>Pseudomonadota</taxon>
        <taxon>Gammaproteobacteria</taxon>
        <taxon>Enterobacterales</taxon>
        <taxon>Erwiniaceae</taxon>
        <taxon>Mixta</taxon>
    </lineage>
</organism>
<keyword evidence="2" id="KW-1185">Reference proteome</keyword>
<name>A0A2L0ICF6_9GAMM</name>
<reference evidence="1 2" key="1">
    <citation type="submission" date="2018-01" db="EMBL/GenBank/DDBJ databases">
        <title>Complete and assembled Genome of Pantoea gaviniae DSM22758T.</title>
        <authorList>
            <person name="Stevens M.J.A."/>
            <person name="Zurfluh K."/>
            <person name="Stephan R."/>
        </authorList>
    </citation>
    <scope>NUCLEOTIDE SEQUENCE [LARGE SCALE GENOMIC DNA]</scope>
    <source>
        <strain evidence="1 2">DSM 22758</strain>
    </source>
</reference>